<evidence type="ECO:0000313" key="1">
    <source>
        <dbReference type="EMBL" id="OAF69083.1"/>
    </source>
</evidence>
<evidence type="ECO:0000313" key="2">
    <source>
        <dbReference type="Proteomes" id="UP000078046"/>
    </source>
</evidence>
<dbReference type="Gene3D" id="1.25.40.10">
    <property type="entry name" value="Tetratricopeptide repeat domain"/>
    <property type="match status" value="1"/>
</dbReference>
<name>A0A177B613_9BILA</name>
<comment type="caution">
    <text evidence="1">The sequence shown here is derived from an EMBL/GenBank/DDBJ whole genome shotgun (WGS) entry which is preliminary data.</text>
</comment>
<dbReference type="InterPro" id="IPR011990">
    <property type="entry name" value="TPR-like_helical_dom_sf"/>
</dbReference>
<keyword evidence="2" id="KW-1185">Reference proteome</keyword>
<sequence length="222" mass="25904">MKDDKAVQFYEIFLKMHSLNSQNSIDEKIKYINIYCRIIKFFSTINTKRSLTIIEYTKSVANTEPVSYKELAKLHLVEGNINKKLNNYKDALSCFRKALTNCIKWNDSRENKLCCKIHDNIAELSFVSADSDFEKQNAIDAILENLNYKENIYGTTSLNIAKYCKIIALFYLSLQKPLKAKPLLERSKKLYTNCNKNHSEVIEINMMLNDNFIFPNIEKNKN</sequence>
<accession>A0A177B613</accession>
<reference evidence="1 2" key="1">
    <citation type="submission" date="2016-04" db="EMBL/GenBank/DDBJ databases">
        <title>The genome of Intoshia linei affirms orthonectids as highly simplified spiralians.</title>
        <authorList>
            <person name="Mikhailov K.V."/>
            <person name="Slusarev G.S."/>
            <person name="Nikitin M.A."/>
            <person name="Logacheva M.D."/>
            <person name="Penin A."/>
            <person name="Aleoshin V."/>
            <person name="Panchin Y.V."/>
        </authorList>
    </citation>
    <scope>NUCLEOTIDE SEQUENCE [LARGE SCALE GENOMIC DNA]</scope>
    <source>
        <strain evidence="1">Intl2013</strain>
        <tissue evidence="1">Whole animal</tissue>
    </source>
</reference>
<proteinExistence type="predicted"/>
<gene>
    <name evidence="1" type="ORF">A3Q56_03176</name>
</gene>
<dbReference type="SUPFAM" id="SSF48452">
    <property type="entry name" value="TPR-like"/>
    <property type="match status" value="1"/>
</dbReference>
<dbReference type="EMBL" id="LWCA01000339">
    <property type="protein sequence ID" value="OAF69083.1"/>
    <property type="molecule type" value="Genomic_DNA"/>
</dbReference>
<dbReference type="Proteomes" id="UP000078046">
    <property type="component" value="Unassembled WGS sequence"/>
</dbReference>
<dbReference type="AlphaFoldDB" id="A0A177B613"/>
<protein>
    <submittedName>
        <fullName evidence="1">Uncharacterized protein</fullName>
    </submittedName>
</protein>
<organism evidence="1 2">
    <name type="scientific">Intoshia linei</name>
    <dbReference type="NCBI Taxonomy" id="1819745"/>
    <lineage>
        <taxon>Eukaryota</taxon>
        <taxon>Metazoa</taxon>
        <taxon>Spiralia</taxon>
        <taxon>Lophotrochozoa</taxon>
        <taxon>Mesozoa</taxon>
        <taxon>Orthonectida</taxon>
        <taxon>Rhopaluridae</taxon>
        <taxon>Intoshia</taxon>
    </lineage>
</organism>